<accession>A0A2G9TLI5</accession>
<dbReference type="InterPro" id="IPR035940">
    <property type="entry name" value="CAP_sf"/>
</dbReference>
<keyword evidence="2" id="KW-1185">Reference proteome</keyword>
<gene>
    <name evidence="1" type="ORF">TELCIR_19818</name>
</gene>
<evidence type="ECO:0000313" key="1">
    <source>
        <dbReference type="EMBL" id="PIO58738.1"/>
    </source>
</evidence>
<organism evidence="1 2">
    <name type="scientific">Teladorsagia circumcincta</name>
    <name type="common">Brown stomach worm</name>
    <name type="synonym">Ostertagia circumcincta</name>
    <dbReference type="NCBI Taxonomy" id="45464"/>
    <lineage>
        <taxon>Eukaryota</taxon>
        <taxon>Metazoa</taxon>
        <taxon>Ecdysozoa</taxon>
        <taxon>Nematoda</taxon>
        <taxon>Chromadorea</taxon>
        <taxon>Rhabditida</taxon>
        <taxon>Rhabditina</taxon>
        <taxon>Rhabditomorpha</taxon>
        <taxon>Strongyloidea</taxon>
        <taxon>Trichostrongylidae</taxon>
        <taxon>Teladorsagia</taxon>
    </lineage>
</organism>
<dbReference type="AlphaFoldDB" id="A0A2G9TLI5"/>
<dbReference type="Gene3D" id="3.40.33.10">
    <property type="entry name" value="CAP"/>
    <property type="match status" value="1"/>
</dbReference>
<dbReference type="Proteomes" id="UP000230423">
    <property type="component" value="Unassembled WGS sequence"/>
</dbReference>
<dbReference type="EMBL" id="KZ360071">
    <property type="protein sequence ID" value="PIO58738.1"/>
    <property type="molecule type" value="Genomic_DNA"/>
</dbReference>
<name>A0A2G9TLI5_TELCI</name>
<evidence type="ECO:0000313" key="2">
    <source>
        <dbReference type="Proteomes" id="UP000230423"/>
    </source>
</evidence>
<dbReference type="OrthoDB" id="5847316at2759"/>
<sequence length="58" mass="6264">MAWWNNVEVGCAVRSCNGFQFVVCMYRPGGNNVGERVYDIGAVCSACPRGCIDGLCSQ</sequence>
<reference evidence="1 2" key="1">
    <citation type="submission" date="2015-09" db="EMBL/GenBank/DDBJ databases">
        <title>Draft genome of the parasitic nematode Teladorsagia circumcincta isolate WARC Sus (inbred).</title>
        <authorList>
            <person name="Mitreva M."/>
        </authorList>
    </citation>
    <scope>NUCLEOTIDE SEQUENCE [LARGE SCALE GENOMIC DNA]</scope>
    <source>
        <strain evidence="1 2">S</strain>
    </source>
</reference>
<dbReference type="SUPFAM" id="SSF55797">
    <property type="entry name" value="PR-1-like"/>
    <property type="match status" value="1"/>
</dbReference>
<evidence type="ECO:0008006" key="3">
    <source>
        <dbReference type="Google" id="ProtNLM"/>
    </source>
</evidence>
<proteinExistence type="predicted"/>
<protein>
    <recommendedName>
        <fullName evidence="3">SCP domain-containing protein</fullName>
    </recommendedName>
</protein>